<proteinExistence type="predicted"/>
<accession>A0A660SGR6</accession>
<evidence type="ECO:0000313" key="1">
    <source>
        <dbReference type="EMBL" id="RKX69897.1"/>
    </source>
</evidence>
<comment type="caution">
    <text evidence="1">The sequence shown here is derived from an EMBL/GenBank/DDBJ whole genome shotgun (WGS) entry which is preliminary data.</text>
</comment>
<protein>
    <submittedName>
        <fullName evidence="1">Uncharacterized protein</fullName>
    </submittedName>
</protein>
<name>A0A660SGR6_UNCW3</name>
<dbReference type="EMBL" id="QNBE01000061">
    <property type="protein sequence ID" value="RKX69897.1"/>
    <property type="molecule type" value="Genomic_DNA"/>
</dbReference>
<reference evidence="1 2" key="1">
    <citation type="submission" date="2018-06" db="EMBL/GenBank/DDBJ databases">
        <title>Extensive metabolic versatility and redundancy in microbially diverse, dynamic hydrothermal sediments.</title>
        <authorList>
            <person name="Dombrowski N."/>
            <person name="Teske A."/>
            <person name="Baker B.J."/>
        </authorList>
    </citation>
    <scope>NUCLEOTIDE SEQUENCE [LARGE SCALE GENOMIC DNA]</scope>
    <source>
        <strain evidence="1">B36_G15</strain>
    </source>
</reference>
<dbReference type="AlphaFoldDB" id="A0A660SGR6"/>
<sequence>MGFKPPPYSYCDYRCDRCSERDRCAVYREDQERLLQHYLKGEDPDDPEVFTRDLEEIFQRTEAMIREWAEKEGIDIDELDDEEYPKVNPNDFVIYRLAREYFQAAHRFIQTLEREGIPAEVADDYEDLIWYHTLIYAKTGRLVSGTHDMMDEEWRRIEERGTLGVIQKGIRLSRSALEHMFNELPGHLESIAGLLKILNRIERQIETDLYQRAD</sequence>
<evidence type="ECO:0000313" key="2">
    <source>
        <dbReference type="Proteomes" id="UP000268469"/>
    </source>
</evidence>
<organism evidence="1 2">
    <name type="scientific">candidate division WOR-3 bacterium</name>
    <dbReference type="NCBI Taxonomy" id="2052148"/>
    <lineage>
        <taxon>Bacteria</taxon>
        <taxon>Bacteria division WOR-3</taxon>
    </lineage>
</organism>
<dbReference type="Proteomes" id="UP000268469">
    <property type="component" value="Unassembled WGS sequence"/>
</dbReference>
<gene>
    <name evidence="1" type="ORF">DRP53_06785</name>
</gene>